<feature type="compositionally biased region" description="Pro residues" evidence="6">
    <location>
        <begin position="544"/>
        <end position="562"/>
    </location>
</feature>
<reference evidence="10 11" key="1">
    <citation type="submission" date="2021-02" db="EMBL/GenBank/DDBJ databases">
        <title>Safari Cat Assemblies.</title>
        <authorList>
            <person name="Bredemeyer K.R."/>
            <person name="Murphy W.J."/>
        </authorList>
    </citation>
    <scope>NUCLEOTIDE SEQUENCE [LARGE SCALE GENOMIC DNA]</scope>
</reference>
<feature type="compositionally biased region" description="Polar residues" evidence="6">
    <location>
        <begin position="918"/>
        <end position="939"/>
    </location>
</feature>
<feature type="region of interest" description="Disordered" evidence="6">
    <location>
        <begin position="1086"/>
        <end position="1135"/>
    </location>
</feature>
<dbReference type="RefSeq" id="XP_044898554.1">
    <property type="nucleotide sequence ID" value="XM_045042619.1"/>
</dbReference>
<feature type="region of interest" description="Disordered" evidence="6">
    <location>
        <begin position="1373"/>
        <end position="1404"/>
    </location>
</feature>
<dbReference type="Proteomes" id="UP000823872">
    <property type="component" value="Chromosome D4"/>
</dbReference>
<dbReference type="GeneID" id="105261087"/>
<feature type="compositionally biased region" description="Basic and acidic residues" evidence="6">
    <location>
        <begin position="1086"/>
        <end position="1095"/>
    </location>
</feature>
<name>A0ABI7WIV8_FELCA</name>
<dbReference type="Ensembl" id="ENSFCTT00005014773.1">
    <property type="protein sequence ID" value="ENSFCTP00005009915.1"/>
    <property type="gene ID" value="ENSFCTG00005005342.1"/>
</dbReference>
<dbReference type="RefSeq" id="XP_044898550.1">
    <property type="nucleotide sequence ID" value="XM_045042615.1"/>
</dbReference>
<organism evidence="10 11">
    <name type="scientific">Felis catus</name>
    <name type="common">Cat</name>
    <name type="synonym">Felis silvestris catus</name>
    <dbReference type="NCBI Taxonomy" id="9685"/>
    <lineage>
        <taxon>Eukaryota</taxon>
        <taxon>Metazoa</taxon>
        <taxon>Chordata</taxon>
        <taxon>Craniata</taxon>
        <taxon>Vertebrata</taxon>
        <taxon>Euteleostomi</taxon>
        <taxon>Mammalia</taxon>
        <taxon>Eutheria</taxon>
        <taxon>Laurasiatheria</taxon>
        <taxon>Carnivora</taxon>
        <taxon>Feliformia</taxon>
        <taxon>Felidae</taxon>
        <taxon>Felinae</taxon>
        <taxon>Felis</taxon>
    </lineage>
</organism>
<gene>
    <name evidence="10" type="primary">LOC105261087</name>
</gene>
<feature type="compositionally biased region" description="Polar residues" evidence="6">
    <location>
        <begin position="1151"/>
        <end position="1171"/>
    </location>
</feature>
<feature type="domain" description="SPATA31" evidence="8">
    <location>
        <begin position="466"/>
        <end position="835"/>
    </location>
</feature>
<feature type="compositionally biased region" description="Polar residues" evidence="6">
    <location>
        <begin position="1267"/>
        <end position="1278"/>
    </location>
</feature>
<feature type="compositionally biased region" description="Polar residues" evidence="6">
    <location>
        <begin position="716"/>
        <end position="735"/>
    </location>
</feature>
<feature type="transmembrane region" description="Helical" evidence="7">
    <location>
        <begin position="16"/>
        <end position="36"/>
    </location>
</feature>
<dbReference type="RefSeq" id="XP_044898548.1">
    <property type="nucleotide sequence ID" value="XM_045042613.1"/>
</dbReference>
<feature type="compositionally biased region" description="Basic and acidic residues" evidence="6">
    <location>
        <begin position="762"/>
        <end position="779"/>
    </location>
</feature>
<evidence type="ECO:0000256" key="1">
    <source>
        <dbReference type="ARBA" id="ARBA00004167"/>
    </source>
</evidence>
<feature type="domain" description="SPATA31-like" evidence="9">
    <location>
        <begin position="50"/>
        <end position="132"/>
    </location>
</feature>
<dbReference type="Pfam" id="PF14650">
    <property type="entry name" value="FAM75"/>
    <property type="match status" value="1"/>
</dbReference>
<dbReference type="PANTHER" id="PTHR21859">
    <property type="entry name" value="ACROSOME-SPECIFIC PROTEIN"/>
    <property type="match status" value="1"/>
</dbReference>
<feature type="region of interest" description="Disordered" evidence="6">
    <location>
        <begin position="918"/>
        <end position="1062"/>
    </location>
</feature>
<feature type="region of interest" description="Disordered" evidence="6">
    <location>
        <begin position="1151"/>
        <end position="1183"/>
    </location>
</feature>
<sequence length="1513" mass="167200">MLCFGSTCFESDPNFTFLYGLGLLLLFLCYLMGIPFPTGNTKPIQKHQGRAKRRRKGGTLKGWKCLQREEEEIRKLMSNRRSPLGRQRDTIHFRQLLCPDPFCEVCNNTTAEINRMMYPEALKDATSLGSTAPVTDSLFTSSPAFSADPPGDLTSASLPEPSLPLASTFPPNPMTPLADYVPLSPPDHSLPPQPCPPLESDFPEDHFPAQPLAVSPLPPCDAQTADPVVQPEAKLSLNTIFSLGSTVSQDVNSLSELSQTKNPTETCACHHAPPTLSVSPPPDSTLTVAQSKSISITLKPVLENSSPDGPVGLSTHIPTTTGIDHIPTTTGIDHASLCVSDFSWWKTHAKDFFPSTLAQCDFSQEILALRSEASSRGDPVAYVVEPGNLSFLSPEVLALLEKQVQKRSDFLIWKGKKGSFPKQLRPDYTLNSLGKMSESVAAQPGLAASLPFWNSKDKSKELHVHQQPPYPTTLVEVHLQQTPLQLFWGLPTLHTESLPSVAHVSEDCSSTFIFNRISTSTDQESPGLPSPLPQALPEIQPQSLPQPQPEPQPQPQPLPPTQVQPETYLQSPLPIMPSSPLPQIKSCGVCFHRPQNELESLIPSEIQDLEWNVLQKQQASLWGLPAVVQRSHEAFCPLAPNLSNRWAFQAHGAVSILPGQFPLSDELRKKLEHHLRKRLIQHRWGLPRRIHESLSLMRPPKNFSNIPEMGHYRRLQQTSKSQSSNTLNVGLSPSESFHEGDSEMLQLEDPFGKDLGNNPENGPKDHLLSDPESSSDKDMGYDAEEELMSPSENTSRASVERLGQRQLENVLRIHLSKKLEEINEGQLPGTVHSSWHTMNQTLLHPEKSHTEIQQRVLPPSVGGEYCLNTSRELSFIESNAQQMLESHIKQFHHRKVEGLPPKDLESIAIFKLKEAPSQSLSHSNLPRSTNLISEANSKSGDFKSLRGSSKSLHGDKVGTANSAPILDHSLPATSTVGKEGQGIPAKSPRPIKHGLAEKVQKMKDGRQTLQPIRHSTIGKASETQTVPANRWPSKQPARQAGTRREPKDKTVNPSDRVKMQQGKMVVNPEPVSVPKVSRELFMAMELDGHQSKPRDSLTTSQPGSPQMINVNANKDKRTMTIKSHPPNTSIPRDPNLTESLYKELKLKLEQRQQSWAQSKDNNLPPSTSKASLTHDQEDSSGDMGASQVLHVRVQDTGISTEQQHDTWVPKHVLRKHQHKNLPPATETVSPPCSKAQEFGGGDAGLGTSQPIRKSCPPRDVALAEKPGSQSSRTLSQKGQPPPERLFRKKVKAILQWLNPGRKCKRQENSQEKGILPCVQSRGMVQGRAAFTGRTEAQKLRKDVGKFLEEKMGHRHATDSACPQQPLLSSAKFGKPRKEAQVQAQAQPAQGPPLSYRAPSSKERNTKSCHQEAVFVGHSHSPSIRQIRDKGRHPQEAVALKGQLLCQNHRLSVPHREPVPHPHCTCRHQAGQGPPATLTTAKGTLYRDLCLSFRQKTLLQNFQRGKFPSPNPTK</sequence>
<dbReference type="PANTHER" id="PTHR21859:SF12">
    <property type="entry name" value="SPERMATOGENESIS-ASSOCIATED PROTEIN 31D1"/>
    <property type="match status" value="1"/>
</dbReference>
<keyword evidence="11" id="KW-1185">Reference proteome</keyword>
<keyword evidence="3 7" id="KW-1133">Transmembrane helix</keyword>
<evidence type="ECO:0000256" key="4">
    <source>
        <dbReference type="ARBA" id="ARBA00023136"/>
    </source>
</evidence>
<reference evidence="10" key="3">
    <citation type="submission" date="2025-09" db="UniProtKB">
        <authorList>
            <consortium name="Ensembl"/>
        </authorList>
    </citation>
    <scope>IDENTIFICATION</scope>
    <source>
        <strain evidence="10">breed Abyssinian</strain>
    </source>
</reference>
<dbReference type="InterPro" id="IPR027970">
    <property type="entry name" value="SPATA31-like"/>
</dbReference>
<dbReference type="RefSeq" id="XP_044898546.1">
    <property type="nucleotide sequence ID" value="XM_045042611.1"/>
</dbReference>
<dbReference type="Pfam" id="PF15371">
    <property type="entry name" value="DUF4599"/>
    <property type="match status" value="1"/>
</dbReference>
<feature type="compositionally biased region" description="Basic and acidic residues" evidence="6">
    <location>
        <begin position="1042"/>
        <end position="1058"/>
    </location>
</feature>
<evidence type="ECO:0000313" key="10">
    <source>
        <dbReference type="Ensembl" id="ENSFCTP00005009915.1"/>
    </source>
</evidence>
<keyword evidence="2 7" id="KW-0812">Transmembrane</keyword>
<evidence type="ECO:0000256" key="2">
    <source>
        <dbReference type="ARBA" id="ARBA00022692"/>
    </source>
</evidence>
<dbReference type="InterPro" id="IPR039509">
    <property type="entry name" value="SPATA31"/>
</dbReference>
<feature type="region of interest" description="Disordered" evidence="6">
    <location>
        <begin position="519"/>
        <end position="565"/>
    </location>
</feature>
<comment type="similarity">
    <text evidence="5">Belongs to the SPATA31 family.</text>
</comment>
<evidence type="ECO:0000259" key="9">
    <source>
        <dbReference type="Pfam" id="PF15371"/>
    </source>
</evidence>
<evidence type="ECO:0000256" key="5">
    <source>
        <dbReference type="ARBA" id="ARBA00035009"/>
    </source>
</evidence>
<evidence type="ECO:0000256" key="6">
    <source>
        <dbReference type="SAM" id="MobiDB-lite"/>
    </source>
</evidence>
<dbReference type="RefSeq" id="XP_044898552.1">
    <property type="nucleotide sequence ID" value="XM_045042617.1"/>
</dbReference>
<feature type="region of interest" description="Disordered" evidence="6">
    <location>
        <begin position="141"/>
        <end position="225"/>
    </location>
</feature>
<evidence type="ECO:0000259" key="8">
    <source>
        <dbReference type="Pfam" id="PF14650"/>
    </source>
</evidence>
<dbReference type="RefSeq" id="XP_044898547.1">
    <property type="nucleotide sequence ID" value="XM_045042612.1"/>
</dbReference>
<feature type="compositionally biased region" description="Polar residues" evidence="6">
    <location>
        <begin position="1096"/>
        <end position="1112"/>
    </location>
</feature>
<comment type="subcellular location">
    <subcellularLocation>
        <location evidence="1">Membrane</location>
        <topology evidence="1">Single-pass membrane protein</topology>
    </subcellularLocation>
</comment>
<evidence type="ECO:0000313" key="11">
    <source>
        <dbReference type="Proteomes" id="UP000823872"/>
    </source>
</evidence>
<evidence type="ECO:0000256" key="7">
    <source>
        <dbReference type="SAM" id="Phobius"/>
    </source>
</evidence>
<keyword evidence="4 7" id="KW-0472">Membrane</keyword>
<feature type="region of interest" description="Disordered" evidence="6">
    <location>
        <begin position="1238"/>
        <end position="1285"/>
    </location>
</feature>
<evidence type="ECO:0000256" key="3">
    <source>
        <dbReference type="ARBA" id="ARBA00022989"/>
    </source>
</evidence>
<feature type="compositionally biased region" description="Pro residues" evidence="6">
    <location>
        <begin position="183"/>
        <end position="197"/>
    </location>
</feature>
<dbReference type="GeneTree" id="ENSGT00950000183043"/>
<dbReference type="RefSeq" id="XP_044898553.1">
    <property type="nucleotide sequence ID" value="XM_045042618.1"/>
</dbReference>
<accession>A0ABI7WIV8</accession>
<feature type="compositionally biased region" description="Basic and acidic residues" evidence="6">
    <location>
        <begin position="994"/>
        <end position="1006"/>
    </location>
</feature>
<feature type="compositionally biased region" description="Low complexity" evidence="6">
    <location>
        <begin position="1380"/>
        <end position="1392"/>
    </location>
</feature>
<reference evidence="10" key="2">
    <citation type="submission" date="2025-08" db="UniProtKB">
        <authorList>
            <consortium name="Ensembl"/>
        </authorList>
    </citation>
    <scope>IDENTIFICATION</scope>
    <source>
        <strain evidence="10">breed Abyssinian</strain>
    </source>
</reference>
<protein>
    <submittedName>
        <fullName evidence="10">Uncharacterized protein</fullName>
    </submittedName>
</protein>
<dbReference type="RefSeq" id="XP_044898549.1">
    <property type="nucleotide sequence ID" value="XM_045042614.1"/>
</dbReference>
<proteinExistence type="inferred from homology"/>
<feature type="region of interest" description="Disordered" evidence="6">
    <location>
        <begin position="716"/>
        <end position="779"/>
    </location>
</feature>